<sequence length="334" mass="37453">MRFYEINIFNEKNEVIKNYSSHKNGVYNPGALMVEFDIQQVCLSTPAGESRLTIWGISPADMQQARMNYNNKRIQIFAGMAAGLPLAGKHSKGLVIEGVVNQAYGNWQGTELRLDFIIYSGPANTDKYGAVSSEKITFPWSVGQKLSVALTQCIMRMGGYKPNINISDLLVLNFERPMFCDSITLLAKDLKTYSRSVIKDPGYSGVEMAVNQSEIRVWDNDYKNHPSGVSERKSKPLQIEFTDLIGQPTWISFGVVSLFCVMRADIHTGDHILMPKNSRPVIQASSFSQYRDESAFQGQFEVQSVRFLGNSRQPTADSWVTIIEAHPAMELKAK</sequence>
<dbReference type="Proteomes" id="UP000234505">
    <property type="component" value="Unassembled WGS sequence"/>
</dbReference>
<dbReference type="EMBL" id="PIDS01000103">
    <property type="protein sequence ID" value="PLL43166.1"/>
    <property type="molecule type" value="Genomic_DNA"/>
</dbReference>
<gene>
    <name evidence="1" type="ORF">CWN50_05445</name>
</gene>
<reference evidence="1 2" key="1">
    <citation type="submission" date="2017-11" db="EMBL/GenBank/DDBJ databases">
        <authorList>
            <person name="Han C.G."/>
        </authorList>
    </citation>
    <scope>NUCLEOTIDE SEQUENCE [LARGE SCALE GENOMIC DNA]</scope>
    <source>
        <strain evidence="1 2">A11</strain>
    </source>
</reference>
<protein>
    <submittedName>
        <fullName evidence="1">Uncharacterized protein</fullName>
    </submittedName>
</protein>
<name>A0A2J4RIL2_9ENTR</name>
<evidence type="ECO:0000313" key="1">
    <source>
        <dbReference type="EMBL" id="PLL43166.1"/>
    </source>
</evidence>
<accession>A0A2J4RIL2</accession>
<evidence type="ECO:0000313" key="2">
    <source>
        <dbReference type="Proteomes" id="UP000234505"/>
    </source>
</evidence>
<organism evidence="1 2">
    <name type="scientific">Klebsiella michiganensis</name>
    <dbReference type="NCBI Taxonomy" id="1134687"/>
    <lineage>
        <taxon>Bacteria</taxon>
        <taxon>Pseudomonadati</taxon>
        <taxon>Pseudomonadota</taxon>
        <taxon>Gammaproteobacteria</taxon>
        <taxon>Enterobacterales</taxon>
        <taxon>Enterobacteriaceae</taxon>
        <taxon>Klebsiella/Raoultella group</taxon>
        <taxon>Klebsiella</taxon>
    </lineage>
</organism>
<reference evidence="1 2" key="2">
    <citation type="submission" date="2018-01" db="EMBL/GenBank/DDBJ databases">
        <title>Genomic study of Klebsiella pneumoniae.</title>
        <authorList>
            <person name="Yang Y."/>
            <person name="Bicalho R."/>
        </authorList>
    </citation>
    <scope>NUCLEOTIDE SEQUENCE [LARGE SCALE GENOMIC DNA]</scope>
    <source>
        <strain evidence="1 2">A11</strain>
    </source>
</reference>
<proteinExistence type="predicted"/>
<dbReference type="AlphaFoldDB" id="A0A2J4RIL2"/>
<comment type="caution">
    <text evidence="1">The sequence shown here is derived from an EMBL/GenBank/DDBJ whole genome shotgun (WGS) entry which is preliminary data.</text>
</comment>